<evidence type="ECO:0000313" key="2">
    <source>
        <dbReference type="Proteomes" id="UP001165190"/>
    </source>
</evidence>
<dbReference type="Proteomes" id="UP001165190">
    <property type="component" value="Unassembled WGS sequence"/>
</dbReference>
<organism evidence="1 2">
    <name type="scientific">Hibiscus trionum</name>
    <name type="common">Flower of an hour</name>
    <dbReference type="NCBI Taxonomy" id="183268"/>
    <lineage>
        <taxon>Eukaryota</taxon>
        <taxon>Viridiplantae</taxon>
        <taxon>Streptophyta</taxon>
        <taxon>Embryophyta</taxon>
        <taxon>Tracheophyta</taxon>
        <taxon>Spermatophyta</taxon>
        <taxon>Magnoliopsida</taxon>
        <taxon>eudicotyledons</taxon>
        <taxon>Gunneridae</taxon>
        <taxon>Pentapetalae</taxon>
        <taxon>rosids</taxon>
        <taxon>malvids</taxon>
        <taxon>Malvales</taxon>
        <taxon>Malvaceae</taxon>
        <taxon>Malvoideae</taxon>
        <taxon>Hibiscus</taxon>
    </lineage>
</organism>
<reference evidence="1" key="1">
    <citation type="submission" date="2023-05" db="EMBL/GenBank/DDBJ databases">
        <title>Genome and transcriptome analyses reveal genes involved in the formation of fine ridges on petal epidermal cells in Hibiscus trionum.</title>
        <authorList>
            <person name="Koshimizu S."/>
            <person name="Masuda S."/>
            <person name="Ishii T."/>
            <person name="Shirasu K."/>
            <person name="Hoshino A."/>
            <person name="Arita M."/>
        </authorList>
    </citation>
    <scope>NUCLEOTIDE SEQUENCE</scope>
    <source>
        <strain evidence="1">Hamamatsu line</strain>
    </source>
</reference>
<proteinExistence type="predicted"/>
<name>A0A9W7M4L0_HIBTR</name>
<comment type="caution">
    <text evidence="1">The sequence shown here is derived from an EMBL/GenBank/DDBJ whole genome shotgun (WGS) entry which is preliminary data.</text>
</comment>
<protein>
    <submittedName>
        <fullName evidence="1">Uncharacterized protein</fullName>
    </submittedName>
</protein>
<gene>
    <name evidence="1" type="ORF">HRI_002407400</name>
</gene>
<dbReference type="OrthoDB" id="1841925at2759"/>
<accession>A0A9W7M4L0</accession>
<keyword evidence="2" id="KW-1185">Reference proteome</keyword>
<evidence type="ECO:0000313" key="1">
    <source>
        <dbReference type="EMBL" id="GMI87381.1"/>
    </source>
</evidence>
<dbReference type="AlphaFoldDB" id="A0A9W7M4L0"/>
<dbReference type="EMBL" id="BSYR01000022">
    <property type="protein sequence ID" value="GMI87381.1"/>
    <property type="molecule type" value="Genomic_DNA"/>
</dbReference>
<sequence length="123" mass="13400">METSLALLHLLTSESAVDVTSMLLNMSPSMLGDRFCNASNSLHFGGGFSGMTLPPEMQGNNMMSNVRHSDDDQWDHAVPSIGFPFSLPLPMNIMGDAWRPSLAWDSCPSTEMSTGFCSTKCYT</sequence>